<keyword evidence="1" id="KW-0813">Transport</keyword>
<comment type="caution">
    <text evidence="2">The sequence shown here is derived from an EMBL/GenBank/DDBJ whole genome shotgun (WGS) entry which is preliminary data.</text>
</comment>
<reference evidence="2 3" key="1">
    <citation type="submission" date="2019-07" db="EMBL/GenBank/DDBJ databases">
        <title>Genomic Encyclopedia of Archaeal and Bacterial Type Strains, Phase II (KMG-II): from individual species to whole genera.</title>
        <authorList>
            <person name="Goeker M."/>
        </authorList>
    </citation>
    <scope>NUCLEOTIDE SEQUENCE [LARGE SCALE GENOMIC DNA]</scope>
    <source>
        <strain evidence="2 3">DSM 17527</strain>
    </source>
</reference>
<dbReference type="GO" id="GO:0005886">
    <property type="term" value="C:plasma membrane"/>
    <property type="evidence" value="ECO:0007669"/>
    <property type="project" value="UniProtKB-SubCell"/>
</dbReference>
<dbReference type="Pfam" id="PF02592">
    <property type="entry name" value="Vut_1"/>
    <property type="match status" value="1"/>
</dbReference>
<dbReference type="NCBIfam" id="TIGR00697">
    <property type="entry name" value="queuosine precursor transporter"/>
    <property type="match status" value="1"/>
</dbReference>
<protein>
    <recommendedName>
        <fullName evidence="1">Probable queuosine precursor transporter</fullName>
        <shortName evidence="1">Q precursor transporter</shortName>
    </recommendedName>
</protein>
<accession>A0A5S5C9E2</accession>
<dbReference type="AlphaFoldDB" id="A0A5S5C9E2"/>
<sequence length="262" mass="29943">MIIVLNKNYKASHYICLNFKRVLLELSVLSQKKAFDAYRIYLIFSALFIASLVVSNLIFQKFFYWDFFGLYTFEISVGILPYPITFLITDLISEIYGKKKANQVVTAGIFASFFSLLIVYVAGEVPATSWSPIGNKLFDQVFGATAIAVFASMMAYLLAQYIDIQIFHFWKRLTKGKHLWLRNNFSTFLSQFVDTATVLLLLCSFGKIEWDLFGTLLLGGFLFKVLIAILDTPLLYLGVYLLRKRFGLSEGEELLLHSNSNK</sequence>
<keyword evidence="1" id="KW-0812">Transmembrane</keyword>
<keyword evidence="1" id="KW-1003">Cell membrane</keyword>
<dbReference type="EMBL" id="VNHU01000002">
    <property type="protein sequence ID" value="TYP75964.1"/>
    <property type="molecule type" value="Genomic_DNA"/>
</dbReference>
<organism evidence="2 3">
    <name type="scientific">Aquimarina intermedia</name>
    <dbReference type="NCBI Taxonomy" id="350814"/>
    <lineage>
        <taxon>Bacteria</taxon>
        <taxon>Pseudomonadati</taxon>
        <taxon>Bacteroidota</taxon>
        <taxon>Flavobacteriia</taxon>
        <taxon>Flavobacteriales</taxon>
        <taxon>Flavobacteriaceae</taxon>
        <taxon>Aquimarina</taxon>
    </lineage>
</organism>
<dbReference type="PANTHER" id="PTHR34300:SF2">
    <property type="entry name" value="QUEUOSINE PRECURSOR TRANSPORTER-RELATED"/>
    <property type="match status" value="1"/>
</dbReference>
<proteinExistence type="inferred from homology"/>
<evidence type="ECO:0000256" key="1">
    <source>
        <dbReference type="HAMAP-Rule" id="MF_02088"/>
    </source>
</evidence>
<dbReference type="OrthoDB" id="9805479at2"/>
<keyword evidence="1" id="KW-0472">Membrane</keyword>
<dbReference type="Proteomes" id="UP000324376">
    <property type="component" value="Unassembled WGS sequence"/>
</dbReference>
<dbReference type="RefSeq" id="WP_148781576.1">
    <property type="nucleotide sequence ID" value="NZ_VNHU01000002.1"/>
</dbReference>
<gene>
    <name evidence="2" type="ORF">BD809_102177</name>
</gene>
<feature type="transmembrane region" description="Helical" evidence="1">
    <location>
        <begin position="185"/>
        <end position="208"/>
    </location>
</feature>
<dbReference type="HAMAP" id="MF_02088">
    <property type="entry name" value="Q_prec_transport"/>
    <property type="match status" value="1"/>
</dbReference>
<evidence type="ECO:0000313" key="2">
    <source>
        <dbReference type="EMBL" id="TYP75964.1"/>
    </source>
</evidence>
<evidence type="ECO:0000313" key="3">
    <source>
        <dbReference type="Proteomes" id="UP000324376"/>
    </source>
</evidence>
<feature type="transmembrane region" description="Helical" evidence="1">
    <location>
        <begin position="142"/>
        <end position="164"/>
    </location>
</feature>
<dbReference type="GO" id="GO:0022857">
    <property type="term" value="F:transmembrane transporter activity"/>
    <property type="evidence" value="ECO:0007669"/>
    <property type="project" value="UniProtKB-UniRule"/>
</dbReference>
<feature type="transmembrane region" description="Helical" evidence="1">
    <location>
        <begin position="220"/>
        <end position="242"/>
    </location>
</feature>
<keyword evidence="1" id="KW-1133">Transmembrane helix</keyword>
<comment type="similarity">
    <text evidence="1">Belongs to the vitamin uptake transporter (VUT/ECF) (TC 2.A.88) family. Q precursor transporter subfamily.</text>
</comment>
<feature type="transmembrane region" description="Helical" evidence="1">
    <location>
        <begin position="71"/>
        <end position="92"/>
    </location>
</feature>
<comment type="subcellular location">
    <subcellularLocation>
        <location evidence="1">Cell membrane</location>
        <topology evidence="1">Multi-pass membrane protein</topology>
    </subcellularLocation>
</comment>
<comment type="function">
    <text evidence="1">Involved in the import of queuosine (Q) precursors, required for Q precursor salvage.</text>
</comment>
<name>A0A5S5C9E2_9FLAO</name>
<keyword evidence="3" id="KW-1185">Reference proteome</keyword>
<feature type="transmembrane region" description="Helical" evidence="1">
    <location>
        <begin position="40"/>
        <end position="59"/>
    </location>
</feature>
<feature type="transmembrane region" description="Helical" evidence="1">
    <location>
        <begin position="104"/>
        <end position="122"/>
    </location>
</feature>
<dbReference type="PANTHER" id="PTHR34300">
    <property type="entry name" value="QUEUOSINE PRECURSOR TRANSPORTER-RELATED"/>
    <property type="match status" value="1"/>
</dbReference>
<dbReference type="InterPro" id="IPR003744">
    <property type="entry name" value="YhhQ"/>
</dbReference>